<dbReference type="GO" id="GO:1990385">
    <property type="term" value="C:meiotic spindle midzone"/>
    <property type="evidence" value="ECO:0007669"/>
    <property type="project" value="TreeGrafter"/>
</dbReference>
<feature type="domain" description="Inner centromere protein ARK-binding" evidence="9">
    <location>
        <begin position="621"/>
        <end position="678"/>
    </location>
</feature>
<dbReference type="GO" id="GO:0000281">
    <property type="term" value="P:mitotic cytokinesis"/>
    <property type="evidence" value="ECO:0007669"/>
    <property type="project" value="TreeGrafter"/>
</dbReference>
<feature type="compositionally biased region" description="Basic and acidic residues" evidence="8">
    <location>
        <begin position="488"/>
        <end position="507"/>
    </location>
</feature>
<evidence type="ECO:0000256" key="8">
    <source>
        <dbReference type="SAM" id="MobiDB-lite"/>
    </source>
</evidence>
<feature type="compositionally biased region" description="Polar residues" evidence="8">
    <location>
        <begin position="214"/>
        <end position="225"/>
    </location>
</feature>
<evidence type="ECO:0000313" key="10">
    <source>
        <dbReference type="Proteomes" id="UP000887569"/>
    </source>
</evidence>
<dbReference type="GO" id="GO:0030496">
    <property type="term" value="C:midbody"/>
    <property type="evidence" value="ECO:0007669"/>
    <property type="project" value="TreeGrafter"/>
</dbReference>
<organism evidence="10 11">
    <name type="scientific">Parascaris univalens</name>
    <name type="common">Nematode worm</name>
    <dbReference type="NCBI Taxonomy" id="6257"/>
    <lineage>
        <taxon>Eukaryota</taxon>
        <taxon>Metazoa</taxon>
        <taxon>Ecdysozoa</taxon>
        <taxon>Nematoda</taxon>
        <taxon>Chromadorea</taxon>
        <taxon>Rhabditida</taxon>
        <taxon>Spirurina</taxon>
        <taxon>Ascaridomorpha</taxon>
        <taxon>Ascaridoidea</taxon>
        <taxon>Ascarididae</taxon>
        <taxon>Parascaris</taxon>
    </lineage>
</organism>
<feature type="region of interest" description="Disordered" evidence="8">
    <location>
        <begin position="306"/>
        <end position="326"/>
    </location>
</feature>
<keyword evidence="7" id="KW-0539">Nucleus</keyword>
<feature type="compositionally biased region" description="Acidic residues" evidence="8">
    <location>
        <begin position="524"/>
        <end position="539"/>
    </location>
</feature>
<feature type="compositionally biased region" description="Polar residues" evidence="8">
    <location>
        <begin position="362"/>
        <end position="384"/>
    </location>
</feature>
<protein>
    <submittedName>
        <fullName evidence="11">Inner centromere protein ARK-binding domain-containing protein</fullName>
    </submittedName>
</protein>
<keyword evidence="6" id="KW-0206">Cytoskeleton</keyword>
<feature type="compositionally biased region" description="Basic residues" evidence="8">
    <location>
        <begin position="386"/>
        <end position="395"/>
    </location>
</feature>
<feature type="compositionally biased region" description="Polar residues" evidence="8">
    <location>
        <begin position="688"/>
        <end position="705"/>
    </location>
</feature>
<feature type="compositionally biased region" description="Low complexity" evidence="8">
    <location>
        <begin position="577"/>
        <end position="594"/>
    </location>
</feature>
<dbReference type="AlphaFoldDB" id="A0A915B1A4"/>
<dbReference type="GO" id="GO:0051310">
    <property type="term" value="P:metaphase chromosome alignment"/>
    <property type="evidence" value="ECO:0007669"/>
    <property type="project" value="TreeGrafter"/>
</dbReference>
<evidence type="ECO:0000256" key="3">
    <source>
        <dbReference type="ARBA" id="ARBA00010042"/>
    </source>
</evidence>
<keyword evidence="10" id="KW-1185">Reference proteome</keyword>
<comment type="subcellular location">
    <subcellularLocation>
        <location evidence="2">Cytoplasm</location>
        <location evidence="2">Cytoskeleton</location>
        <location evidence="2">Spindle</location>
    </subcellularLocation>
    <subcellularLocation>
        <location evidence="1">Nucleus</location>
    </subcellularLocation>
</comment>
<keyword evidence="5" id="KW-0159">Chromosome partition</keyword>
<feature type="region of interest" description="Disordered" evidence="8">
    <location>
        <begin position="154"/>
        <end position="187"/>
    </location>
</feature>
<feature type="region of interest" description="Disordered" evidence="8">
    <location>
        <begin position="350"/>
        <end position="423"/>
    </location>
</feature>
<name>A0A915B1A4_PARUN</name>
<dbReference type="WBParaSite" id="PgR021_g070_t01">
    <property type="protein sequence ID" value="PgR021_g070_t01"/>
    <property type="gene ID" value="PgR021_g070"/>
</dbReference>
<evidence type="ECO:0000256" key="4">
    <source>
        <dbReference type="ARBA" id="ARBA00022490"/>
    </source>
</evidence>
<dbReference type="PANTHER" id="PTHR13142">
    <property type="entry name" value="INNER CENTROMERE PROTEIN"/>
    <property type="match status" value="1"/>
</dbReference>
<dbReference type="GO" id="GO:0005634">
    <property type="term" value="C:nucleus"/>
    <property type="evidence" value="ECO:0007669"/>
    <property type="project" value="UniProtKB-SubCell"/>
</dbReference>
<evidence type="ECO:0000259" key="9">
    <source>
        <dbReference type="Pfam" id="PF03941"/>
    </source>
</evidence>
<evidence type="ECO:0000313" key="11">
    <source>
        <dbReference type="WBParaSite" id="PgR021_g070_t01"/>
    </source>
</evidence>
<dbReference type="GO" id="GO:0032133">
    <property type="term" value="C:chromosome passenger complex"/>
    <property type="evidence" value="ECO:0007669"/>
    <property type="project" value="TreeGrafter"/>
</dbReference>
<evidence type="ECO:0000256" key="6">
    <source>
        <dbReference type="ARBA" id="ARBA00023212"/>
    </source>
</evidence>
<evidence type="ECO:0000256" key="7">
    <source>
        <dbReference type="ARBA" id="ARBA00023242"/>
    </source>
</evidence>
<comment type="similarity">
    <text evidence="3">Belongs to the INCENP family.</text>
</comment>
<feature type="compositionally biased region" description="Basic and acidic residues" evidence="8">
    <location>
        <begin position="514"/>
        <end position="523"/>
    </location>
</feature>
<feature type="region of interest" description="Disordered" evidence="8">
    <location>
        <begin position="201"/>
        <end position="233"/>
    </location>
</feature>
<reference evidence="11" key="1">
    <citation type="submission" date="2022-11" db="UniProtKB">
        <authorList>
            <consortium name="WormBaseParasite"/>
        </authorList>
    </citation>
    <scope>IDENTIFICATION</scope>
</reference>
<dbReference type="GO" id="GO:0000776">
    <property type="term" value="C:kinetochore"/>
    <property type="evidence" value="ECO:0007669"/>
    <property type="project" value="TreeGrafter"/>
</dbReference>
<feature type="region of interest" description="Disordered" evidence="8">
    <location>
        <begin position="456"/>
        <end position="637"/>
    </location>
</feature>
<evidence type="ECO:0000256" key="1">
    <source>
        <dbReference type="ARBA" id="ARBA00004123"/>
    </source>
</evidence>
<dbReference type="InterPro" id="IPR005635">
    <property type="entry name" value="Inner_centromere_prot_ARK-bd"/>
</dbReference>
<feature type="compositionally biased region" description="Basic and acidic residues" evidence="8">
    <location>
        <begin position="548"/>
        <end position="561"/>
    </location>
</feature>
<dbReference type="Gene3D" id="6.10.250.2990">
    <property type="match status" value="1"/>
</dbReference>
<evidence type="ECO:0000256" key="2">
    <source>
        <dbReference type="ARBA" id="ARBA00004186"/>
    </source>
</evidence>
<proteinExistence type="inferred from homology"/>
<feature type="region of interest" description="Disordered" evidence="8">
    <location>
        <begin position="688"/>
        <end position="717"/>
    </location>
</feature>
<accession>A0A915B1A4</accession>
<dbReference type="Proteomes" id="UP000887569">
    <property type="component" value="Unplaced"/>
</dbReference>
<keyword evidence="4" id="KW-0963">Cytoplasm</keyword>
<dbReference type="GO" id="GO:0051257">
    <property type="term" value="P:meiotic spindle midzone assembly"/>
    <property type="evidence" value="ECO:0007669"/>
    <property type="project" value="TreeGrafter"/>
</dbReference>
<dbReference type="PANTHER" id="PTHR13142:SF1">
    <property type="entry name" value="INNER CENTROMERE PROTEIN"/>
    <property type="match status" value="1"/>
</dbReference>
<dbReference type="Pfam" id="PF03941">
    <property type="entry name" value="INCENP_ARK-bind"/>
    <property type="match status" value="1"/>
</dbReference>
<evidence type="ECO:0000256" key="5">
    <source>
        <dbReference type="ARBA" id="ARBA00022829"/>
    </source>
</evidence>
<sequence length="717" mass="81713">MRYFKHRKRISIDMVKVKKLKECRHPIVDRLLTDPEIGFVDVDAKVKRLFYERFMALLDEHVKRIVAEKEIAKGIICVESGQEKLPKTPTRNNKFLQVTASLEAIRNDLTGNEISGFTNEEAEGYAESTHAAINGKTYSRVVTPRFISKQIKQEVFSTESQHHGRSPRILRTADHTPRAHNPSTYPHPLKIVEQEAHRSGDLFTSSERSKTPRKNSPSPSRSQFGTIAKPPPSPYIEAVRAVVAKQEKIRKALSPGRPVAPTTQPTAVVYRLPPAVKKTRNSELVRKMEEKTKSVISNREEIVRERAERAKREREERARRVERNNRKKEQELEARLAIIRQREQEIEELRKQQISPMKRLQGTKSSVKTPRSAAPTRNATGSAQRSRPHPRKTPRKTPDTGAFTNEVEHSMSDSPPVPRKGSRVMHTQAVHDFHARYKLDRSEIMLPEVEVSMSVAHDDNDDGTSSPLHLSPADNDHKGEENEVDASEGPRETVHGEQLEIGEHPGEGTEEGEENGRRTMEYEEKGEEDMEIVEAEEPLECVHQQAEGAKEENEVQDKENIQEGGQSSREEIEQTTSNDSLLNLSQLKNKNILNVANVSSYEITPDKKLAPSTEENYNIEDLSSGDETDDEERPRKVVPTWAKAENLRRALRQQRMHPPIDVDTFFGTVTPPDLQKLFSKDRIRYRQRTSSANWSSPLSNPSKGTSKYFHIQSFDKR</sequence>